<dbReference type="RefSeq" id="WP_197525846.1">
    <property type="nucleotide sequence ID" value="NZ_SJPQ01000004.1"/>
</dbReference>
<dbReference type="Pfam" id="PF07963">
    <property type="entry name" value="N_methyl"/>
    <property type="match status" value="1"/>
</dbReference>
<dbReference type="Proteomes" id="UP000315440">
    <property type="component" value="Unassembled WGS sequence"/>
</dbReference>
<evidence type="ECO:0000313" key="4">
    <source>
        <dbReference type="Proteomes" id="UP000315440"/>
    </source>
</evidence>
<sequence>MANPAYRCSETSPRGRGFTLVELLVVIAIIGILVALLLPAVQSAREAARRTQCKNNLKQLGLGALNFESSYRHMPPGHLGCKVCTLRNSNGETVPSGSPPKPDQWVGVLAQILPFIEENAVYDLLTTNYSIGADQYDFYWQTRANARAAAESEISSYLCPSAPNYAPLFGPTTRVYMSDTSGLTTPHAYGAFETVGNYELGSDRLNVTNALSQSGKRTHYQGVFGVYGELGANTEVLGPNGQGFVVDKDLIGVFSIRSKTKLAKVTDGTSKTLMFGEAPGTIGSNFEDGDSGELVSGYTDAFLWMGANLLPTYQGLDLGRENFIGSAGTNPNFDTKWSYYGSMHPGIVQFCMVDGSVRALGKGIDIPVFKAISSIHGGETVDTNDLL</sequence>
<dbReference type="Gene3D" id="3.30.700.10">
    <property type="entry name" value="Glycoprotein, Type 4 Pilin"/>
    <property type="match status" value="1"/>
</dbReference>
<dbReference type="InterPro" id="IPR012902">
    <property type="entry name" value="N_methyl_site"/>
</dbReference>
<dbReference type="Pfam" id="PF07596">
    <property type="entry name" value="SBP_bac_10"/>
    <property type="match status" value="1"/>
</dbReference>
<evidence type="ECO:0000259" key="2">
    <source>
        <dbReference type="Pfam" id="PF07596"/>
    </source>
</evidence>
<protein>
    <submittedName>
        <fullName evidence="3">Putative major pilin subunit</fullName>
    </submittedName>
</protein>
<dbReference type="NCBIfam" id="TIGR02532">
    <property type="entry name" value="IV_pilin_GFxxxE"/>
    <property type="match status" value="1"/>
</dbReference>
<evidence type="ECO:0000313" key="3">
    <source>
        <dbReference type="EMBL" id="TWT86649.1"/>
    </source>
</evidence>
<feature type="transmembrane region" description="Helical" evidence="1">
    <location>
        <begin position="20"/>
        <end position="41"/>
    </location>
</feature>
<keyword evidence="4" id="KW-1185">Reference proteome</keyword>
<organism evidence="3 4">
    <name type="scientific">Pseudobythopirellula maris</name>
    <dbReference type="NCBI Taxonomy" id="2527991"/>
    <lineage>
        <taxon>Bacteria</taxon>
        <taxon>Pseudomonadati</taxon>
        <taxon>Planctomycetota</taxon>
        <taxon>Planctomycetia</taxon>
        <taxon>Pirellulales</taxon>
        <taxon>Lacipirellulaceae</taxon>
        <taxon>Pseudobythopirellula</taxon>
    </lineage>
</organism>
<name>A0A5C5ZGV8_9BACT</name>
<reference evidence="3 4" key="1">
    <citation type="submission" date="2019-02" db="EMBL/GenBank/DDBJ databases">
        <title>Deep-cultivation of Planctomycetes and their phenomic and genomic characterization uncovers novel biology.</title>
        <authorList>
            <person name="Wiegand S."/>
            <person name="Jogler M."/>
            <person name="Boedeker C."/>
            <person name="Pinto D."/>
            <person name="Vollmers J."/>
            <person name="Rivas-Marin E."/>
            <person name="Kohn T."/>
            <person name="Peeters S.H."/>
            <person name="Heuer A."/>
            <person name="Rast P."/>
            <person name="Oberbeckmann S."/>
            <person name="Bunk B."/>
            <person name="Jeske O."/>
            <person name="Meyerdierks A."/>
            <person name="Storesund J.E."/>
            <person name="Kallscheuer N."/>
            <person name="Luecker S."/>
            <person name="Lage O.M."/>
            <person name="Pohl T."/>
            <person name="Merkel B.J."/>
            <person name="Hornburger P."/>
            <person name="Mueller R.-W."/>
            <person name="Bruemmer F."/>
            <person name="Labrenz M."/>
            <person name="Spormann A.M."/>
            <person name="Op Den Camp H."/>
            <person name="Overmann J."/>
            <person name="Amann R."/>
            <person name="Jetten M.S.M."/>
            <person name="Mascher T."/>
            <person name="Medema M.H."/>
            <person name="Devos D.P."/>
            <person name="Kaster A.-K."/>
            <person name="Ovreas L."/>
            <person name="Rohde M."/>
            <person name="Galperin M.Y."/>
            <person name="Jogler C."/>
        </authorList>
    </citation>
    <scope>NUCLEOTIDE SEQUENCE [LARGE SCALE GENOMIC DNA]</scope>
    <source>
        <strain evidence="3 4">Mal64</strain>
    </source>
</reference>
<dbReference type="SUPFAM" id="SSF54523">
    <property type="entry name" value="Pili subunits"/>
    <property type="match status" value="1"/>
</dbReference>
<accession>A0A5C5ZGV8</accession>
<dbReference type="InterPro" id="IPR011453">
    <property type="entry name" value="DUF1559"/>
</dbReference>
<dbReference type="PANTHER" id="PTHR30093">
    <property type="entry name" value="GENERAL SECRETION PATHWAY PROTEIN G"/>
    <property type="match status" value="1"/>
</dbReference>
<dbReference type="InterPro" id="IPR045584">
    <property type="entry name" value="Pilin-like"/>
</dbReference>
<feature type="domain" description="DUF1559" evidence="2">
    <location>
        <begin position="42"/>
        <end position="365"/>
    </location>
</feature>
<dbReference type="InterPro" id="IPR027558">
    <property type="entry name" value="Pre_pil_HX9DG_C"/>
</dbReference>
<dbReference type="EMBL" id="SJPQ01000004">
    <property type="protein sequence ID" value="TWT86649.1"/>
    <property type="molecule type" value="Genomic_DNA"/>
</dbReference>
<proteinExistence type="predicted"/>
<gene>
    <name evidence="3" type="ORF">Mal64_34780</name>
</gene>
<dbReference type="PANTHER" id="PTHR30093:SF2">
    <property type="entry name" value="TYPE II SECRETION SYSTEM PROTEIN H"/>
    <property type="match status" value="1"/>
</dbReference>
<keyword evidence="1" id="KW-1133">Transmembrane helix</keyword>
<evidence type="ECO:0000256" key="1">
    <source>
        <dbReference type="SAM" id="Phobius"/>
    </source>
</evidence>
<dbReference type="AlphaFoldDB" id="A0A5C5ZGV8"/>
<dbReference type="NCBIfam" id="TIGR04294">
    <property type="entry name" value="pre_pil_HX9DG"/>
    <property type="match status" value="1"/>
</dbReference>
<dbReference type="PROSITE" id="PS00409">
    <property type="entry name" value="PROKAR_NTER_METHYL"/>
    <property type="match status" value="1"/>
</dbReference>
<keyword evidence="1" id="KW-0812">Transmembrane</keyword>
<comment type="caution">
    <text evidence="3">The sequence shown here is derived from an EMBL/GenBank/DDBJ whole genome shotgun (WGS) entry which is preliminary data.</text>
</comment>
<keyword evidence="1" id="KW-0472">Membrane</keyword>